<name>A0A5N6QFF3_9ROSI</name>
<proteinExistence type="inferred from homology"/>
<evidence type="ECO:0008006" key="5">
    <source>
        <dbReference type="Google" id="ProtNLM"/>
    </source>
</evidence>
<organism evidence="3 4">
    <name type="scientific">Carpinus fangiana</name>
    <dbReference type="NCBI Taxonomy" id="176857"/>
    <lineage>
        <taxon>Eukaryota</taxon>
        <taxon>Viridiplantae</taxon>
        <taxon>Streptophyta</taxon>
        <taxon>Embryophyta</taxon>
        <taxon>Tracheophyta</taxon>
        <taxon>Spermatophyta</taxon>
        <taxon>Magnoliopsida</taxon>
        <taxon>eudicotyledons</taxon>
        <taxon>Gunneridae</taxon>
        <taxon>Pentapetalae</taxon>
        <taxon>rosids</taxon>
        <taxon>fabids</taxon>
        <taxon>Fagales</taxon>
        <taxon>Betulaceae</taxon>
        <taxon>Carpinus</taxon>
    </lineage>
</organism>
<dbReference type="GO" id="GO:0002098">
    <property type="term" value="P:tRNA wobble uridine modification"/>
    <property type="evidence" value="ECO:0007669"/>
    <property type="project" value="InterPro"/>
</dbReference>
<accession>A0A5N6QFF3</accession>
<evidence type="ECO:0000313" key="4">
    <source>
        <dbReference type="Proteomes" id="UP000327013"/>
    </source>
</evidence>
<dbReference type="GO" id="GO:0033588">
    <property type="term" value="C:elongator holoenzyme complex"/>
    <property type="evidence" value="ECO:0007669"/>
    <property type="project" value="InterPro"/>
</dbReference>
<dbReference type="UniPathway" id="UPA00988"/>
<reference evidence="3 4" key="1">
    <citation type="submission" date="2019-06" db="EMBL/GenBank/DDBJ databases">
        <title>A chromosomal-level reference genome of Carpinus fangiana (Coryloideae, Betulaceae).</title>
        <authorList>
            <person name="Yang X."/>
            <person name="Wang Z."/>
            <person name="Zhang L."/>
            <person name="Hao G."/>
            <person name="Liu J."/>
            <person name="Yang Y."/>
        </authorList>
    </citation>
    <scope>NUCLEOTIDE SEQUENCE [LARGE SCALE GENOMIC DNA]</scope>
    <source>
        <strain evidence="3">Cfa_2016G</strain>
        <tissue evidence="3">Leaf</tissue>
    </source>
</reference>
<dbReference type="CDD" id="cd19495">
    <property type="entry name" value="Elp6"/>
    <property type="match status" value="1"/>
</dbReference>
<dbReference type="Pfam" id="PF09807">
    <property type="entry name" value="ELP6"/>
    <property type="match status" value="1"/>
</dbReference>
<dbReference type="AlphaFoldDB" id="A0A5N6QFF3"/>
<dbReference type="InterPro" id="IPR018627">
    <property type="entry name" value="ELP6"/>
</dbReference>
<dbReference type="PANTHER" id="PTHR16184">
    <property type="entry name" value="ELONGATOR COMPLEX PROTEIN 6"/>
    <property type="match status" value="1"/>
</dbReference>
<evidence type="ECO:0000313" key="3">
    <source>
        <dbReference type="EMBL" id="KAE7996890.1"/>
    </source>
</evidence>
<dbReference type="EMBL" id="CM017321">
    <property type="protein sequence ID" value="KAE7996890.1"/>
    <property type="molecule type" value="Genomic_DNA"/>
</dbReference>
<evidence type="ECO:0000256" key="1">
    <source>
        <dbReference type="ARBA" id="ARBA00005043"/>
    </source>
</evidence>
<dbReference type="Gene3D" id="3.40.50.300">
    <property type="entry name" value="P-loop containing nucleotide triphosphate hydrolases"/>
    <property type="match status" value="1"/>
</dbReference>
<comment type="pathway">
    <text evidence="1">tRNA modification; 5-methoxycarbonylmethyl-2-thiouridine-tRNA biosynthesis.</text>
</comment>
<gene>
    <name evidence="3" type="ORF">FH972_001572</name>
</gene>
<sequence length="256" mass="28203">MNQRASNLLDEALGLVDDGSKAWPLSGRVVLVEDSVETSAAFVLHHLVKCALSPHSSNVVVFLALSQPFSHYDRVFRKLGCNLGAQSENNRFFFLDMLMSEFPDGDEGGLVALYGKIEKVVSSLLQENKKCITIVVDDLSLMEAAANGSSNYVLDFLHYCHTLTSAFGCTLVALNHEDIYLGMERPALILQLEYLADILMKAEPLATGLATDVHGQLTVLNRGMWDGQGSSRNRICNFHFRVKENGVEYFSPGSRA</sequence>
<dbReference type="Proteomes" id="UP000327013">
    <property type="component" value="Chromosome 1"/>
</dbReference>
<keyword evidence="4" id="KW-1185">Reference proteome</keyword>
<dbReference type="InterPro" id="IPR027417">
    <property type="entry name" value="P-loop_NTPase"/>
</dbReference>
<evidence type="ECO:0000256" key="2">
    <source>
        <dbReference type="ARBA" id="ARBA00008837"/>
    </source>
</evidence>
<dbReference type="PANTHER" id="PTHR16184:SF6">
    <property type="entry name" value="ELONGATOR COMPLEX PROTEIN 6"/>
    <property type="match status" value="1"/>
</dbReference>
<dbReference type="OrthoDB" id="9995306at2759"/>
<comment type="similarity">
    <text evidence="2">Belongs to the ELP6 family.</text>
</comment>
<protein>
    <recommendedName>
        <fullName evidence="5">Elongator complex protein 6</fullName>
    </recommendedName>
</protein>